<dbReference type="EMBL" id="LJXT01000047">
    <property type="protein sequence ID" value="KPQ15767.1"/>
    <property type="molecule type" value="Genomic_DNA"/>
</dbReference>
<dbReference type="InterPro" id="IPR025665">
    <property type="entry name" value="Beta-barrel_OMP_2"/>
</dbReference>
<reference evidence="2 3" key="1">
    <citation type="submission" date="2015-09" db="EMBL/GenBank/DDBJ databases">
        <title>Identification and resolution of microdiversity through metagenomic sequencing of parallel consortia.</title>
        <authorList>
            <person name="Nelson W.C."/>
            <person name="Romine M.F."/>
            <person name="Lindemann S.R."/>
        </authorList>
    </citation>
    <scope>NUCLEOTIDE SEQUENCE [LARGE SCALE GENOMIC DNA]</scope>
    <source>
        <strain evidence="2">HL-49</strain>
    </source>
</reference>
<dbReference type="OrthoDB" id="1467485at2"/>
<dbReference type="Pfam" id="PF13568">
    <property type="entry name" value="OMP_b-brl_2"/>
    <property type="match status" value="1"/>
</dbReference>
<evidence type="ECO:0000259" key="1">
    <source>
        <dbReference type="Pfam" id="PF13568"/>
    </source>
</evidence>
<gene>
    <name evidence="2" type="ORF">HLUCCX10_08660</name>
</gene>
<comment type="caution">
    <text evidence="2">The sequence shown here is derived from an EMBL/GenBank/DDBJ whole genome shotgun (WGS) entry which is preliminary data.</text>
</comment>
<proteinExistence type="predicted"/>
<evidence type="ECO:0000313" key="3">
    <source>
        <dbReference type="Proteomes" id="UP000050421"/>
    </source>
</evidence>
<evidence type="ECO:0000313" key="2">
    <source>
        <dbReference type="EMBL" id="KPQ15767.1"/>
    </source>
</evidence>
<dbReference type="AlphaFoldDB" id="A0A0P7Y666"/>
<protein>
    <submittedName>
        <fullName evidence="2">PorT family outer membrane secretin</fullName>
    </submittedName>
</protein>
<dbReference type="Proteomes" id="UP000050421">
    <property type="component" value="Unassembled WGS sequence"/>
</dbReference>
<dbReference type="PATRIC" id="fig|1305737.6.peg.2359"/>
<sequence length="266" mass="30665">MQTAHFWYQFDLRRSKIGLITLFLTFLTLSSANAQGLFGLTSTSGSDDKLLSYGFFLAGHTSTYRLKYADRFVQTPNTAGQNVRAIFPKYTPGFSLGFIGMLRFHDQMQLLFTPKIGFYEFRTEVQYFSDDLVPDIPNPDEPVSPAVNINTLISESTMIELPLLLKYRSQRFNNTRMYFIGGASYMFRTKTQDEANLEDLVTVGQDYTIELGMGFEVYFRYFKFAPEIRFSHGLNNLYQPENTIPEIRDAISSIKRKSVTIYLNFQ</sequence>
<feature type="domain" description="Outer membrane protein beta-barrel" evidence="1">
    <location>
        <begin position="49"/>
        <end position="238"/>
    </location>
</feature>
<dbReference type="STRING" id="1305737.GCA_000526355_02218"/>
<name>A0A0P7Y666_9BACT</name>
<dbReference type="eggNOG" id="ENOG502Z7U1">
    <property type="taxonomic scope" value="Bacteria"/>
</dbReference>
<organism evidence="2 3">
    <name type="scientific">Algoriphagus marincola HL-49</name>
    <dbReference type="NCBI Taxonomy" id="1305737"/>
    <lineage>
        <taxon>Bacteria</taxon>
        <taxon>Pseudomonadati</taxon>
        <taxon>Bacteroidota</taxon>
        <taxon>Cytophagia</taxon>
        <taxon>Cytophagales</taxon>
        <taxon>Cyclobacteriaceae</taxon>
        <taxon>Algoriphagus</taxon>
    </lineage>
</organism>
<accession>A0A0P7Y666</accession>